<protein>
    <submittedName>
        <fullName evidence="1">Transposase</fullName>
    </submittedName>
</protein>
<dbReference type="EMBL" id="FNRK01000033">
    <property type="protein sequence ID" value="SEA80391.1"/>
    <property type="molecule type" value="Genomic_DNA"/>
</dbReference>
<organism evidence="1 2">
    <name type="scientific">Eubacterium aggregans</name>
    <dbReference type="NCBI Taxonomy" id="81409"/>
    <lineage>
        <taxon>Bacteria</taxon>
        <taxon>Bacillati</taxon>
        <taxon>Bacillota</taxon>
        <taxon>Clostridia</taxon>
        <taxon>Eubacteriales</taxon>
        <taxon>Eubacteriaceae</taxon>
        <taxon>Eubacterium</taxon>
    </lineage>
</organism>
<feature type="non-terminal residue" evidence="1">
    <location>
        <position position="92"/>
    </location>
</feature>
<dbReference type="InterPro" id="IPR002514">
    <property type="entry name" value="Transposase_8"/>
</dbReference>
<name>A0A1H4E5T6_9FIRM</name>
<dbReference type="Pfam" id="PF01527">
    <property type="entry name" value="HTH_Tnp_1"/>
    <property type="match status" value="1"/>
</dbReference>
<dbReference type="Proteomes" id="UP000199394">
    <property type="component" value="Unassembled WGS sequence"/>
</dbReference>
<dbReference type="GO" id="GO:0006313">
    <property type="term" value="P:DNA transposition"/>
    <property type="evidence" value="ECO:0007669"/>
    <property type="project" value="InterPro"/>
</dbReference>
<evidence type="ECO:0000313" key="2">
    <source>
        <dbReference type="Proteomes" id="UP000199394"/>
    </source>
</evidence>
<keyword evidence="2" id="KW-1185">Reference proteome</keyword>
<dbReference type="AlphaFoldDB" id="A0A1H4E5T6"/>
<proteinExistence type="predicted"/>
<dbReference type="InterPro" id="IPR009057">
    <property type="entry name" value="Homeodomain-like_sf"/>
</dbReference>
<dbReference type="Gene3D" id="1.10.10.60">
    <property type="entry name" value="Homeodomain-like"/>
    <property type="match status" value="1"/>
</dbReference>
<evidence type="ECO:0000313" key="1">
    <source>
        <dbReference type="EMBL" id="SEA80391.1"/>
    </source>
</evidence>
<sequence>MAKNRQYDPEYKIQAVKLGKEIGQSKAAKELGIPKNTLYSWMRSCRLGKLDLGPGSQTPTSAMSLTEELITLRQHVKAQNKEIRRLKEENEF</sequence>
<reference evidence="1 2" key="1">
    <citation type="submission" date="2016-10" db="EMBL/GenBank/DDBJ databases">
        <authorList>
            <person name="de Groot N.N."/>
        </authorList>
    </citation>
    <scope>NUCLEOTIDE SEQUENCE [LARGE SCALE GENOMIC DNA]</scope>
    <source>
        <strain evidence="1 2">SR12</strain>
    </source>
</reference>
<dbReference type="RefSeq" id="WP_090309571.1">
    <property type="nucleotide sequence ID" value="NZ_FNRK01000033.1"/>
</dbReference>
<accession>A0A1H4E5T6</accession>
<dbReference type="SUPFAM" id="SSF46689">
    <property type="entry name" value="Homeodomain-like"/>
    <property type="match status" value="1"/>
</dbReference>
<dbReference type="STRING" id="81409.SAMN04515656_1331"/>
<gene>
    <name evidence="1" type="ORF">SAMN04515656_1331</name>
</gene>
<dbReference type="GO" id="GO:0004803">
    <property type="term" value="F:transposase activity"/>
    <property type="evidence" value="ECO:0007669"/>
    <property type="project" value="InterPro"/>
</dbReference>
<dbReference type="OrthoDB" id="1769823at2"/>
<dbReference type="GO" id="GO:0003677">
    <property type="term" value="F:DNA binding"/>
    <property type="evidence" value="ECO:0007669"/>
    <property type="project" value="InterPro"/>
</dbReference>